<dbReference type="EMBL" id="JBHSMM010000003">
    <property type="protein sequence ID" value="MFC5440997.1"/>
    <property type="molecule type" value="Genomic_DNA"/>
</dbReference>
<protein>
    <submittedName>
        <fullName evidence="2">Uncharacterized protein</fullName>
    </submittedName>
</protein>
<evidence type="ECO:0000256" key="1">
    <source>
        <dbReference type="SAM" id="Phobius"/>
    </source>
</evidence>
<sequence>MTDDDGGGPVPIPRRLVNGVRLRTALQLVVGPHLDFPASARRLRQVLSRGYSAQGDNLFGLQPRHDTIRCIEAGEWAASSQPSKADAPAVSHGSPYRPFPFLQRVFPNMMKRRAITFSALLTLLAVASLPATAGVYTDDLSKCLVSKTTPEQKGVLVNWMFSAMSLNPSVAKFVTLPDAQRKAFNVDMAKLFESLVTVTCKSEMQLAVRYEGNTAIGAAFTVLGQVAGRELFSNPEVAKGMSDLERYLDNDKIKAALNPAK</sequence>
<evidence type="ECO:0000313" key="2">
    <source>
        <dbReference type="EMBL" id="MFC5440997.1"/>
    </source>
</evidence>
<name>A0ABW0JYL1_9GAMM</name>
<evidence type="ECO:0000313" key="3">
    <source>
        <dbReference type="Proteomes" id="UP001596018"/>
    </source>
</evidence>
<keyword evidence="1" id="KW-0812">Transmembrane</keyword>
<keyword evidence="3" id="KW-1185">Reference proteome</keyword>
<proteinExistence type="predicted"/>
<accession>A0ABW0JYL1</accession>
<organism evidence="2 3">
    <name type="scientific">Rhodanobacter ginsenosidimutans</name>
    <dbReference type="NCBI Taxonomy" id="490571"/>
    <lineage>
        <taxon>Bacteria</taxon>
        <taxon>Pseudomonadati</taxon>
        <taxon>Pseudomonadota</taxon>
        <taxon>Gammaproteobacteria</taxon>
        <taxon>Lysobacterales</taxon>
        <taxon>Rhodanobacteraceae</taxon>
        <taxon>Rhodanobacter</taxon>
    </lineage>
</organism>
<dbReference type="Proteomes" id="UP001596018">
    <property type="component" value="Unassembled WGS sequence"/>
</dbReference>
<feature type="transmembrane region" description="Helical" evidence="1">
    <location>
        <begin position="114"/>
        <end position="136"/>
    </location>
</feature>
<keyword evidence="1" id="KW-1133">Transmembrane helix</keyword>
<reference evidence="3" key="1">
    <citation type="journal article" date="2019" name="Int. J. Syst. Evol. Microbiol.">
        <title>The Global Catalogue of Microorganisms (GCM) 10K type strain sequencing project: providing services to taxonomists for standard genome sequencing and annotation.</title>
        <authorList>
            <consortium name="The Broad Institute Genomics Platform"/>
            <consortium name="The Broad Institute Genome Sequencing Center for Infectious Disease"/>
            <person name="Wu L."/>
            <person name="Ma J."/>
        </authorList>
    </citation>
    <scope>NUCLEOTIDE SEQUENCE [LARGE SCALE GENOMIC DNA]</scope>
    <source>
        <strain evidence="3">KACC 12822</strain>
    </source>
</reference>
<gene>
    <name evidence="2" type="ORF">ACFPK0_13300</name>
</gene>
<comment type="caution">
    <text evidence="2">The sequence shown here is derived from an EMBL/GenBank/DDBJ whole genome shotgun (WGS) entry which is preliminary data.</text>
</comment>
<keyword evidence="1" id="KW-0472">Membrane</keyword>